<reference evidence="2 3" key="1">
    <citation type="submission" date="2021-11" db="EMBL/GenBank/DDBJ databases">
        <authorList>
            <person name="Islam A."/>
            <person name="Islam S."/>
            <person name="Flora M.S."/>
            <person name="Rahman M."/>
            <person name="Ziaur R.M."/>
            <person name="Epstein J.H."/>
            <person name="Hassan M."/>
            <person name="Klassen M."/>
            <person name="Woodard K."/>
            <person name="Webb A."/>
            <person name="Webby R.J."/>
            <person name="El Zowalaty M.E."/>
        </authorList>
    </citation>
    <scope>NUCLEOTIDE SEQUENCE [LARGE SCALE GENOMIC DNA]</scope>
    <source>
        <strain evidence="2">Pf1</strain>
    </source>
</reference>
<dbReference type="EMBL" id="CAKLBC010000659">
    <property type="protein sequence ID" value="CAH0487443.1"/>
    <property type="molecule type" value="Genomic_DNA"/>
</dbReference>
<feature type="region of interest" description="Disordered" evidence="1">
    <location>
        <begin position="1"/>
        <end position="26"/>
    </location>
</feature>
<evidence type="ECO:0000256" key="1">
    <source>
        <dbReference type="SAM" id="MobiDB-lite"/>
    </source>
</evidence>
<keyword evidence="3" id="KW-1185">Reference proteome</keyword>
<accession>A0ABN8C067</accession>
<sequence>MIDREAKSTTMQPATLQGRGDPEGSAVFSNCAVEAETSREKLRQESEHYTQAVTQKFNDQGALSDWQ</sequence>
<comment type="caution">
    <text evidence="2">The sequence shown here is derived from an EMBL/GenBank/DDBJ whole genome shotgun (WGS) entry which is preliminary data.</text>
</comment>
<protein>
    <submittedName>
        <fullName evidence="2">Uncharacterized protein</fullName>
    </submittedName>
</protein>
<name>A0ABN8C067_9STRA</name>
<gene>
    <name evidence="2" type="ORF">PFR001_LOCUS2991</name>
</gene>
<evidence type="ECO:0000313" key="2">
    <source>
        <dbReference type="EMBL" id="CAH0487443.1"/>
    </source>
</evidence>
<organism evidence="2 3">
    <name type="scientific">Peronospora farinosa</name>
    <dbReference type="NCBI Taxonomy" id="134698"/>
    <lineage>
        <taxon>Eukaryota</taxon>
        <taxon>Sar</taxon>
        <taxon>Stramenopiles</taxon>
        <taxon>Oomycota</taxon>
        <taxon>Peronosporomycetes</taxon>
        <taxon>Peronosporales</taxon>
        <taxon>Peronosporaceae</taxon>
        <taxon>Peronospora</taxon>
    </lineage>
</organism>
<evidence type="ECO:0000313" key="3">
    <source>
        <dbReference type="Proteomes" id="UP001157938"/>
    </source>
</evidence>
<dbReference type="Proteomes" id="UP001157938">
    <property type="component" value="Unassembled WGS sequence"/>
</dbReference>
<proteinExistence type="predicted"/>